<dbReference type="PANTHER" id="PTHR34148:SF1">
    <property type="entry name" value="ADENOSYLCOBINAMIDE-GDP RIBAZOLETRANSFERASE"/>
    <property type="match status" value="1"/>
</dbReference>
<dbReference type="EC" id="2.7.8.26" evidence="5 19"/>
<keyword evidence="12 19" id="KW-1133">Transmembrane helix</keyword>
<evidence type="ECO:0000256" key="13">
    <source>
        <dbReference type="ARBA" id="ARBA00023136"/>
    </source>
</evidence>
<keyword evidence="10 19" id="KW-0812">Transmembrane</keyword>
<comment type="subcellular location">
    <subcellularLocation>
        <location evidence="2 19">Cell membrane</location>
        <topology evidence="2 19">Multi-pass membrane protein</topology>
    </subcellularLocation>
</comment>
<evidence type="ECO:0000256" key="2">
    <source>
        <dbReference type="ARBA" id="ARBA00004651"/>
    </source>
</evidence>
<dbReference type="AlphaFoldDB" id="A0A2M9F0G4"/>
<dbReference type="InterPro" id="IPR003805">
    <property type="entry name" value="CobS"/>
</dbReference>
<comment type="pathway">
    <text evidence="3 19">Cofactor biosynthesis; adenosylcobalamin biosynthesis; adenosylcobalamin from cob(II)yrinate a,c-diamide: step 7/7.</text>
</comment>
<comment type="catalytic activity">
    <reaction evidence="17 19">
        <text>alpha-ribazole + adenosylcob(III)inamide-GDP = adenosylcob(III)alamin + GMP + H(+)</text>
        <dbReference type="Rhea" id="RHEA:16049"/>
        <dbReference type="ChEBI" id="CHEBI:10329"/>
        <dbReference type="ChEBI" id="CHEBI:15378"/>
        <dbReference type="ChEBI" id="CHEBI:18408"/>
        <dbReference type="ChEBI" id="CHEBI:58115"/>
        <dbReference type="ChEBI" id="CHEBI:60487"/>
        <dbReference type="EC" id="2.7.8.26"/>
    </reaction>
</comment>
<proteinExistence type="inferred from homology"/>
<evidence type="ECO:0000313" key="20">
    <source>
        <dbReference type="EMBL" id="PJK16953.1"/>
    </source>
</evidence>
<comment type="similarity">
    <text evidence="4 19">Belongs to the CobS family.</text>
</comment>
<dbReference type="EMBL" id="PCGR01000002">
    <property type="protein sequence ID" value="PJK16953.1"/>
    <property type="molecule type" value="Genomic_DNA"/>
</dbReference>
<dbReference type="PANTHER" id="PTHR34148">
    <property type="entry name" value="ADENOSYLCOBINAMIDE-GDP RIBAZOLETRANSFERASE"/>
    <property type="match status" value="1"/>
</dbReference>
<feature type="transmembrane region" description="Helical" evidence="19">
    <location>
        <begin position="178"/>
        <end position="195"/>
    </location>
</feature>
<evidence type="ECO:0000256" key="16">
    <source>
        <dbReference type="ARBA" id="ARBA00032853"/>
    </source>
</evidence>
<keyword evidence="7 19" id="KW-1003">Cell membrane</keyword>
<comment type="caution">
    <text evidence="20">The sequence shown here is derived from an EMBL/GenBank/DDBJ whole genome shotgun (WGS) entry which is preliminary data.</text>
</comment>
<dbReference type="Pfam" id="PF02654">
    <property type="entry name" value="CobS"/>
    <property type="match status" value="1"/>
</dbReference>
<keyword evidence="9 19" id="KW-0808">Transferase</keyword>
<dbReference type="OrthoDB" id="9794626at2"/>
<dbReference type="GO" id="GO:0009236">
    <property type="term" value="P:cobalamin biosynthetic process"/>
    <property type="evidence" value="ECO:0007669"/>
    <property type="project" value="UniProtKB-UniRule"/>
</dbReference>
<keyword evidence="21" id="KW-1185">Reference proteome</keyword>
<evidence type="ECO:0000313" key="21">
    <source>
        <dbReference type="Proteomes" id="UP000228680"/>
    </source>
</evidence>
<evidence type="ECO:0000256" key="12">
    <source>
        <dbReference type="ARBA" id="ARBA00022989"/>
    </source>
</evidence>
<dbReference type="NCBIfam" id="TIGR00317">
    <property type="entry name" value="cobS"/>
    <property type="match status" value="1"/>
</dbReference>
<organism evidence="20 21">
    <name type="scientific">Chryseomicrobium excrementi</name>
    <dbReference type="NCBI Taxonomy" id="2041346"/>
    <lineage>
        <taxon>Bacteria</taxon>
        <taxon>Bacillati</taxon>
        <taxon>Bacillota</taxon>
        <taxon>Bacilli</taxon>
        <taxon>Bacillales</taxon>
        <taxon>Caryophanaceae</taxon>
        <taxon>Chryseomicrobium</taxon>
    </lineage>
</organism>
<reference evidence="20 21" key="1">
    <citation type="submission" date="2017-10" db="EMBL/GenBank/DDBJ databases">
        <title>Draft genome of Chryseomicrobium casticus sp. nov.</title>
        <authorList>
            <person name="Chakraborty R."/>
            <person name="Saha T."/>
        </authorList>
    </citation>
    <scope>NUCLEOTIDE SEQUENCE [LARGE SCALE GENOMIC DNA]</scope>
    <source>
        <strain evidence="20 21">ET03</strain>
    </source>
</reference>
<keyword evidence="13 19" id="KW-0472">Membrane</keyword>
<evidence type="ECO:0000256" key="1">
    <source>
        <dbReference type="ARBA" id="ARBA00001946"/>
    </source>
</evidence>
<evidence type="ECO:0000256" key="14">
    <source>
        <dbReference type="ARBA" id="ARBA00025228"/>
    </source>
</evidence>
<evidence type="ECO:0000256" key="15">
    <source>
        <dbReference type="ARBA" id="ARBA00032605"/>
    </source>
</evidence>
<evidence type="ECO:0000256" key="6">
    <source>
        <dbReference type="ARBA" id="ARBA00015850"/>
    </source>
</evidence>
<feature type="transmembrane region" description="Helical" evidence="19">
    <location>
        <begin position="110"/>
        <end position="132"/>
    </location>
</feature>
<dbReference type="UniPathway" id="UPA00148">
    <property type="reaction ID" value="UER00238"/>
</dbReference>
<sequence length="248" mass="27359">MKQTLSGLPLALQFFSQIPIRMNLPMTKQSVTAMFLFFPLIGLLEGALLFGISNIAPTSFHLFLVATLLLLVRLAFTGGLHLDGLADTADAYFSYGDIARRQEILKDPRIGAFGAMAIGMALLLRLAIYLQLLTADVSLLYFLAIPVLIRSGMTLYLISTTPAKASGMAHFFREKFHYGVLTIGHFAWLLAVVLIVPKMLLVAAALLVFLWLFKWWTRKHFGGSSGDMCGAFVEGGELVLWLVLLSFL</sequence>
<dbReference type="Proteomes" id="UP000228680">
    <property type="component" value="Unassembled WGS sequence"/>
</dbReference>
<accession>A0A2M9F0G4</accession>
<dbReference type="GO" id="GO:0008818">
    <property type="term" value="F:cobalamin 5'-phosphate synthase activity"/>
    <property type="evidence" value="ECO:0007669"/>
    <property type="project" value="UniProtKB-UniRule"/>
</dbReference>
<protein>
    <recommendedName>
        <fullName evidence="6 19">Adenosylcobinamide-GDP ribazoletransferase</fullName>
        <ecNumber evidence="5 19">2.7.8.26</ecNumber>
    </recommendedName>
    <alternativeName>
        <fullName evidence="16 19">Cobalamin synthase</fullName>
    </alternativeName>
    <alternativeName>
        <fullName evidence="15 19">Cobalamin-5'-phosphate synthase</fullName>
    </alternativeName>
</protein>
<comment type="function">
    <text evidence="14 19">Joins adenosylcobinamide-GDP and alpha-ribazole to generate adenosylcobalamin (Ado-cobalamin). Also synthesizes adenosylcobalamin 5'-phosphate from adenosylcobinamide-GDP and alpha-ribazole 5'-phosphate.</text>
</comment>
<evidence type="ECO:0000256" key="4">
    <source>
        <dbReference type="ARBA" id="ARBA00010561"/>
    </source>
</evidence>
<dbReference type="RefSeq" id="WP_100353499.1">
    <property type="nucleotide sequence ID" value="NZ_PCGR01000002.1"/>
</dbReference>
<evidence type="ECO:0000256" key="8">
    <source>
        <dbReference type="ARBA" id="ARBA00022573"/>
    </source>
</evidence>
<gene>
    <name evidence="19 20" type="primary">cobS</name>
    <name evidence="20" type="ORF">CQS04_07300</name>
</gene>
<evidence type="ECO:0000256" key="9">
    <source>
        <dbReference type="ARBA" id="ARBA00022679"/>
    </source>
</evidence>
<comment type="cofactor">
    <cofactor evidence="1 19">
        <name>Mg(2+)</name>
        <dbReference type="ChEBI" id="CHEBI:18420"/>
    </cofactor>
</comment>
<dbReference type="HAMAP" id="MF_00719">
    <property type="entry name" value="CobS"/>
    <property type="match status" value="1"/>
</dbReference>
<evidence type="ECO:0000256" key="5">
    <source>
        <dbReference type="ARBA" id="ARBA00013200"/>
    </source>
</evidence>
<feature type="transmembrane region" description="Helical" evidence="19">
    <location>
        <begin position="58"/>
        <end position="76"/>
    </location>
</feature>
<evidence type="ECO:0000256" key="10">
    <source>
        <dbReference type="ARBA" id="ARBA00022692"/>
    </source>
</evidence>
<dbReference type="GO" id="GO:0051073">
    <property type="term" value="F:adenosylcobinamide-GDP ribazoletransferase activity"/>
    <property type="evidence" value="ECO:0007669"/>
    <property type="project" value="UniProtKB-UniRule"/>
</dbReference>
<evidence type="ECO:0000256" key="7">
    <source>
        <dbReference type="ARBA" id="ARBA00022475"/>
    </source>
</evidence>
<evidence type="ECO:0000256" key="17">
    <source>
        <dbReference type="ARBA" id="ARBA00048623"/>
    </source>
</evidence>
<name>A0A2M9F0G4_9BACL</name>
<comment type="catalytic activity">
    <reaction evidence="18 19">
        <text>alpha-ribazole 5'-phosphate + adenosylcob(III)inamide-GDP = adenosylcob(III)alamin 5'-phosphate + GMP + H(+)</text>
        <dbReference type="Rhea" id="RHEA:23560"/>
        <dbReference type="ChEBI" id="CHEBI:15378"/>
        <dbReference type="ChEBI" id="CHEBI:57918"/>
        <dbReference type="ChEBI" id="CHEBI:58115"/>
        <dbReference type="ChEBI" id="CHEBI:60487"/>
        <dbReference type="ChEBI" id="CHEBI:60493"/>
        <dbReference type="EC" id="2.7.8.26"/>
    </reaction>
</comment>
<evidence type="ECO:0000256" key="19">
    <source>
        <dbReference type="HAMAP-Rule" id="MF_00719"/>
    </source>
</evidence>
<evidence type="ECO:0000256" key="3">
    <source>
        <dbReference type="ARBA" id="ARBA00004663"/>
    </source>
</evidence>
<feature type="transmembrane region" description="Helical" evidence="19">
    <location>
        <begin position="138"/>
        <end position="158"/>
    </location>
</feature>
<feature type="transmembrane region" description="Helical" evidence="19">
    <location>
        <begin position="31"/>
        <end position="52"/>
    </location>
</feature>
<evidence type="ECO:0000256" key="11">
    <source>
        <dbReference type="ARBA" id="ARBA00022842"/>
    </source>
</evidence>
<evidence type="ECO:0000256" key="18">
    <source>
        <dbReference type="ARBA" id="ARBA00049504"/>
    </source>
</evidence>
<keyword evidence="11 19" id="KW-0460">Magnesium</keyword>
<dbReference type="GO" id="GO:0005886">
    <property type="term" value="C:plasma membrane"/>
    <property type="evidence" value="ECO:0007669"/>
    <property type="project" value="UniProtKB-SubCell"/>
</dbReference>
<keyword evidence="8 19" id="KW-0169">Cobalamin biosynthesis</keyword>